<dbReference type="InterPro" id="IPR036388">
    <property type="entry name" value="WH-like_DNA-bd_sf"/>
</dbReference>
<dbReference type="PROSITE" id="PS51755">
    <property type="entry name" value="OMPR_PHOB"/>
    <property type="match status" value="1"/>
</dbReference>
<dbReference type="SUPFAM" id="SSF46894">
    <property type="entry name" value="C-terminal effector domain of the bipartite response regulators"/>
    <property type="match status" value="1"/>
</dbReference>
<evidence type="ECO:0000256" key="1">
    <source>
        <dbReference type="ARBA" id="ARBA00005820"/>
    </source>
</evidence>
<keyword evidence="3 5" id="KW-0238">DNA-binding</keyword>
<dbReference type="Pfam" id="PF03704">
    <property type="entry name" value="BTAD"/>
    <property type="match status" value="1"/>
</dbReference>
<comment type="caution">
    <text evidence="7">The sequence shown here is derived from an EMBL/GenBank/DDBJ whole genome shotgun (WGS) entry which is preliminary data.</text>
</comment>
<feature type="DNA-binding region" description="OmpR/PhoB-type" evidence="5">
    <location>
        <begin position="1"/>
        <end position="97"/>
    </location>
</feature>
<dbReference type="InterPro" id="IPR011990">
    <property type="entry name" value="TPR-like_helical_dom_sf"/>
</dbReference>
<feature type="non-terminal residue" evidence="7">
    <location>
        <position position="248"/>
    </location>
</feature>
<dbReference type="InterPro" id="IPR001867">
    <property type="entry name" value="OmpR/PhoB-type_DNA-bd"/>
</dbReference>
<dbReference type="InterPro" id="IPR051677">
    <property type="entry name" value="AfsR-DnrI-RedD_regulator"/>
</dbReference>
<gene>
    <name evidence="7" type="ORF">E1091_15375</name>
</gene>
<dbReference type="Proteomes" id="UP000295626">
    <property type="component" value="Unassembled WGS sequence"/>
</dbReference>
<dbReference type="Pfam" id="PF00486">
    <property type="entry name" value="Trans_reg_C"/>
    <property type="match status" value="1"/>
</dbReference>
<keyword evidence="2" id="KW-0805">Transcription regulation</keyword>
<dbReference type="CDD" id="cd15831">
    <property type="entry name" value="BTAD"/>
    <property type="match status" value="1"/>
</dbReference>
<dbReference type="PANTHER" id="PTHR35807">
    <property type="entry name" value="TRANSCRIPTIONAL REGULATOR REDD-RELATED"/>
    <property type="match status" value="1"/>
</dbReference>
<dbReference type="EMBL" id="SMKE01000642">
    <property type="protein sequence ID" value="TDB88190.1"/>
    <property type="molecule type" value="Genomic_DNA"/>
</dbReference>
<reference evidence="7 8" key="1">
    <citation type="submission" date="2019-02" db="EMBL/GenBank/DDBJ databases">
        <title>Draft genome sequences of novel Actinobacteria.</title>
        <authorList>
            <person name="Sahin N."/>
            <person name="Ay H."/>
            <person name="Saygin H."/>
        </authorList>
    </citation>
    <scope>NUCLEOTIDE SEQUENCE [LARGE SCALE GENOMIC DNA]</scope>
    <source>
        <strain evidence="7 8">JCM 30529</strain>
    </source>
</reference>
<organism evidence="7 8">
    <name type="scientific">Micromonospora fluostatini</name>
    <dbReference type="NCBI Taxonomy" id="1629071"/>
    <lineage>
        <taxon>Bacteria</taxon>
        <taxon>Bacillati</taxon>
        <taxon>Actinomycetota</taxon>
        <taxon>Actinomycetes</taxon>
        <taxon>Micromonosporales</taxon>
        <taxon>Micromonosporaceae</taxon>
        <taxon>Micromonospora</taxon>
    </lineage>
</organism>
<evidence type="ECO:0000256" key="4">
    <source>
        <dbReference type="ARBA" id="ARBA00023163"/>
    </source>
</evidence>
<evidence type="ECO:0000313" key="7">
    <source>
        <dbReference type="EMBL" id="TDB88190.1"/>
    </source>
</evidence>
<dbReference type="InterPro" id="IPR016032">
    <property type="entry name" value="Sig_transdc_resp-reg_C-effctor"/>
</dbReference>
<sequence length="248" mass="26538">MQFRVLGPPEVVRDGQVVPVGGPKHRALLALFLVRPNRVVSTDWLVDALWDGRPPASAATTLRTYVAGLRRAVEPQRSPGEPARVLRGHPGGYELRVDTEAVDAARFRRAVDQAAGALAAGDAVAAERGYDTALGLWWGDPFAGAAHLAAVRPEAGRLAESRLGAEEGRLTAAVAAGRHAAVLAELRQFVSANPVREGARAQLMLALYRSGRQAEALAVYDEARRLLAGEYGLDPGTEIRALHRRILA</sequence>
<feature type="domain" description="OmpR/PhoB-type" evidence="6">
    <location>
        <begin position="1"/>
        <end position="97"/>
    </location>
</feature>
<evidence type="ECO:0000256" key="3">
    <source>
        <dbReference type="ARBA" id="ARBA00023125"/>
    </source>
</evidence>
<protein>
    <submittedName>
        <fullName evidence="7">Transcriptional regulator</fullName>
    </submittedName>
</protein>
<dbReference type="SMART" id="SM01043">
    <property type="entry name" value="BTAD"/>
    <property type="match status" value="1"/>
</dbReference>
<dbReference type="SMART" id="SM00862">
    <property type="entry name" value="Trans_reg_C"/>
    <property type="match status" value="1"/>
</dbReference>
<dbReference type="PANTHER" id="PTHR35807:SF1">
    <property type="entry name" value="TRANSCRIPTIONAL REGULATOR REDD"/>
    <property type="match status" value="1"/>
</dbReference>
<evidence type="ECO:0000256" key="2">
    <source>
        <dbReference type="ARBA" id="ARBA00023015"/>
    </source>
</evidence>
<keyword evidence="4" id="KW-0804">Transcription</keyword>
<comment type="similarity">
    <text evidence="1">Belongs to the AfsR/DnrI/RedD regulatory family.</text>
</comment>
<evidence type="ECO:0000256" key="5">
    <source>
        <dbReference type="PROSITE-ProRule" id="PRU01091"/>
    </source>
</evidence>
<dbReference type="Gene3D" id="1.25.40.10">
    <property type="entry name" value="Tetratricopeptide repeat domain"/>
    <property type="match status" value="1"/>
</dbReference>
<accession>A0ABY2DE14</accession>
<dbReference type="SUPFAM" id="SSF48452">
    <property type="entry name" value="TPR-like"/>
    <property type="match status" value="1"/>
</dbReference>
<keyword evidence="8" id="KW-1185">Reference proteome</keyword>
<name>A0ABY2DE14_9ACTN</name>
<proteinExistence type="inferred from homology"/>
<dbReference type="Gene3D" id="1.10.10.10">
    <property type="entry name" value="Winged helix-like DNA-binding domain superfamily/Winged helix DNA-binding domain"/>
    <property type="match status" value="1"/>
</dbReference>
<evidence type="ECO:0000313" key="8">
    <source>
        <dbReference type="Proteomes" id="UP000295626"/>
    </source>
</evidence>
<dbReference type="InterPro" id="IPR005158">
    <property type="entry name" value="BTAD"/>
</dbReference>
<evidence type="ECO:0000259" key="6">
    <source>
        <dbReference type="PROSITE" id="PS51755"/>
    </source>
</evidence>